<protein>
    <submittedName>
        <fullName evidence="2">Uncharacterized protein</fullName>
    </submittedName>
</protein>
<proteinExistence type="predicted"/>
<feature type="region of interest" description="Disordered" evidence="1">
    <location>
        <begin position="60"/>
        <end position="89"/>
    </location>
</feature>
<sequence length="171" mass="19549">MERASSYSELVNTLSQNITPEQRAVVLNKLTIMNQNLLNSAKVYAPVSKNDGVEFKSSAPVRAGVPSHRKKDISELQHPSMYNNANNRMPTQIPDFRLSANDHQSRAVEDTYKKKRSQRPADDFFDIDDIIDDFSHIPKNEEISMEDKLKKLNSLHNKIIADKKQRAVKNK</sequence>
<dbReference type="AlphaFoldDB" id="A0A6C0CA78"/>
<accession>A0A6C0CA78</accession>
<name>A0A6C0CA78_9ZZZZ</name>
<organism evidence="2">
    <name type="scientific">viral metagenome</name>
    <dbReference type="NCBI Taxonomy" id="1070528"/>
    <lineage>
        <taxon>unclassified sequences</taxon>
        <taxon>metagenomes</taxon>
        <taxon>organismal metagenomes</taxon>
    </lineage>
</organism>
<dbReference type="EMBL" id="MN739374">
    <property type="protein sequence ID" value="QHT01488.1"/>
    <property type="molecule type" value="Genomic_DNA"/>
</dbReference>
<evidence type="ECO:0000256" key="1">
    <source>
        <dbReference type="SAM" id="MobiDB-lite"/>
    </source>
</evidence>
<reference evidence="2" key="1">
    <citation type="journal article" date="2020" name="Nature">
        <title>Giant virus diversity and host interactions through global metagenomics.</title>
        <authorList>
            <person name="Schulz F."/>
            <person name="Roux S."/>
            <person name="Paez-Espino D."/>
            <person name="Jungbluth S."/>
            <person name="Walsh D.A."/>
            <person name="Denef V.J."/>
            <person name="McMahon K.D."/>
            <person name="Konstantinidis K.T."/>
            <person name="Eloe-Fadrosh E.A."/>
            <person name="Kyrpides N.C."/>
            <person name="Woyke T."/>
        </authorList>
    </citation>
    <scope>NUCLEOTIDE SEQUENCE</scope>
    <source>
        <strain evidence="2">GVMAG-M-3300020192-26</strain>
    </source>
</reference>
<feature type="compositionally biased region" description="Polar residues" evidence="1">
    <location>
        <begin position="80"/>
        <end position="89"/>
    </location>
</feature>
<evidence type="ECO:0000313" key="2">
    <source>
        <dbReference type="EMBL" id="QHT01488.1"/>
    </source>
</evidence>